<name>A0ABN9PBK8_9DINO</name>
<keyword evidence="3" id="KW-1185">Reference proteome</keyword>
<accession>A0ABN9PBK8</accession>
<dbReference type="Proteomes" id="UP001189429">
    <property type="component" value="Unassembled WGS sequence"/>
</dbReference>
<protein>
    <submittedName>
        <fullName evidence="2">Uncharacterized protein</fullName>
    </submittedName>
</protein>
<proteinExistence type="predicted"/>
<dbReference type="EMBL" id="CAUYUJ010000379">
    <property type="protein sequence ID" value="CAK0790206.1"/>
    <property type="molecule type" value="Genomic_DNA"/>
</dbReference>
<evidence type="ECO:0000313" key="2">
    <source>
        <dbReference type="EMBL" id="CAK0790206.1"/>
    </source>
</evidence>
<gene>
    <name evidence="2" type="ORF">PCOR1329_LOCUS1551</name>
</gene>
<evidence type="ECO:0000313" key="3">
    <source>
        <dbReference type="Proteomes" id="UP001189429"/>
    </source>
</evidence>
<comment type="caution">
    <text evidence="2">The sequence shown here is derived from an EMBL/GenBank/DDBJ whole genome shotgun (WGS) entry which is preliminary data.</text>
</comment>
<organism evidence="2 3">
    <name type="scientific">Prorocentrum cordatum</name>
    <dbReference type="NCBI Taxonomy" id="2364126"/>
    <lineage>
        <taxon>Eukaryota</taxon>
        <taxon>Sar</taxon>
        <taxon>Alveolata</taxon>
        <taxon>Dinophyceae</taxon>
        <taxon>Prorocentrales</taxon>
        <taxon>Prorocentraceae</taxon>
        <taxon>Prorocentrum</taxon>
    </lineage>
</organism>
<sequence>MPIEKLMKITKSHRYHRRCHWSQDCAERDKHREASKTVGPPVSGSVLASEVATPPPAAMGAFSFSAREMVFQAIDAVRTVNAEGPSLQVSESGDIVVDAAASPAMNGLPALEELERRLAELGYRATHAESPRAFSRGGGGEVP</sequence>
<feature type="non-terminal residue" evidence="2">
    <location>
        <position position="143"/>
    </location>
</feature>
<evidence type="ECO:0000256" key="1">
    <source>
        <dbReference type="SAM" id="MobiDB-lite"/>
    </source>
</evidence>
<feature type="region of interest" description="Disordered" evidence="1">
    <location>
        <begin position="30"/>
        <end position="49"/>
    </location>
</feature>
<reference evidence="2" key="1">
    <citation type="submission" date="2023-10" db="EMBL/GenBank/DDBJ databases">
        <authorList>
            <person name="Chen Y."/>
            <person name="Shah S."/>
            <person name="Dougan E. K."/>
            <person name="Thang M."/>
            <person name="Chan C."/>
        </authorList>
    </citation>
    <scope>NUCLEOTIDE SEQUENCE [LARGE SCALE GENOMIC DNA]</scope>
</reference>